<protein>
    <submittedName>
        <fullName evidence="4">Uncharacterized protein LOC108672177</fullName>
    </submittedName>
</protein>
<organism evidence="3 4">
    <name type="scientific">Hyalella azteca</name>
    <name type="common">Amphipod</name>
    <dbReference type="NCBI Taxonomy" id="294128"/>
    <lineage>
        <taxon>Eukaryota</taxon>
        <taxon>Metazoa</taxon>
        <taxon>Ecdysozoa</taxon>
        <taxon>Arthropoda</taxon>
        <taxon>Crustacea</taxon>
        <taxon>Multicrustacea</taxon>
        <taxon>Malacostraca</taxon>
        <taxon>Eumalacostraca</taxon>
        <taxon>Peracarida</taxon>
        <taxon>Amphipoda</taxon>
        <taxon>Senticaudata</taxon>
        <taxon>Talitrida</taxon>
        <taxon>Talitroidea</taxon>
        <taxon>Hyalellidae</taxon>
        <taxon>Hyalella</taxon>
    </lineage>
</organism>
<dbReference type="AlphaFoldDB" id="A0A8B7NQB6"/>
<evidence type="ECO:0000256" key="2">
    <source>
        <dbReference type="SAM" id="SignalP"/>
    </source>
</evidence>
<sequence length="340" mass="37957">MERRFYWTPVLAVLVIAASLASGRQPRNAQELSRCVKMAEPLVYNPEFVFPLSNVEIQGVCRMWSAFVDCIRDYTTHFLNPDQLEAFGAAIEPSMQSIHELCAENQVYRTAYLEYAPCMKKMYISSDHCGDHYKYLADLVQGNAANQDLMCCAHHKFRQCVLSETPRECGRTVSTGDAADARSREQRAISATQFVTSMLDRALGFLLQQCTSYKPTEEQCPGFEVKNSLDATPAPVTRDATPARKPTPASASSPILTISEASTPLTNTYDSRVSRREPDDHLHGTHYHTHTNYHRDLHGNDLNPRPQQFKSISSACGKSSSSWITFTISVLVAALLSGHK</sequence>
<feature type="region of interest" description="Disordered" evidence="1">
    <location>
        <begin position="226"/>
        <end position="301"/>
    </location>
</feature>
<dbReference type="RefSeq" id="XP_018015295.1">
    <property type="nucleotide sequence ID" value="XM_018159806.2"/>
</dbReference>
<keyword evidence="2" id="KW-0732">Signal</keyword>
<dbReference type="PANTHER" id="PTHR33964:SF9">
    <property type="match status" value="1"/>
</dbReference>
<feature type="compositionally biased region" description="Basic and acidic residues" evidence="1">
    <location>
        <begin position="272"/>
        <end position="283"/>
    </location>
</feature>
<dbReference type="Proteomes" id="UP000694843">
    <property type="component" value="Unplaced"/>
</dbReference>
<evidence type="ECO:0000256" key="1">
    <source>
        <dbReference type="SAM" id="MobiDB-lite"/>
    </source>
</evidence>
<feature type="signal peptide" evidence="2">
    <location>
        <begin position="1"/>
        <end position="23"/>
    </location>
</feature>
<dbReference type="OMA" id="TTWYPRT"/>
<dbReference type="GeneID" id="108672177"/>
<dbReference type="OrthoDB" id="10051804at2759"/>
<gene>
    <name evidence="4" type="primary">LOC108672177</name>
</gene>
<feature type="chain" id="PRO_5043949766" evidence="2">
    <location>
        <begin position="24"/>
        <end position="340"/>
    </location>
</feature>
<feature type="compositionally biased region" description="Polar residues" evidence="1">
    <location>
        <begin position="249"/>
        <end position="271"/>
    </location>
</feature>
<dbReference type="KEGG" id="hazt:108672177"/>
<evidence type="ECO:0000313" key="3">
    <source>
        <dbReference type="Proteomes" id="UP000694843"/>
    </source>
</evidence>
<name>A0A8B7NQB6_HYAAZ</name>
<evidence type="ECO:0000313" key="4">
    <source>
        <dbReference type="RefSeq" id="XP_018015295.1"/>
    </source>
</evidence>
<reference evidence="4" key="1">
    <citation type="submission" date="2025-08" db="UniProtKB">
        <authorList>
            <consortium name="RefSeq"/>
        </authorList>
    </citation>
    <scope>IDENTIFICATION</scope>
    <source>
        <tissue evidence="4">Whole organism</tissue>
    </source>
</reference>
<keyword evidence="3" id="KW-1185">Reference proteome</keyword>
<accession>A0A8B7NQB6</accession>
<dbReference type="PANTHER" id="PTHR33964">
    <property type="entry name" value="RE45066P-RELATED"/>
    <property type="match status" value="1"/>
</dbReference>
<proteinExistence type="predicted"/>